<sequence length="124" mass="12967">MNVTAVFDHTALTALYQADEFFAGVYVEASRGGGRVLVPALSVLAAERLTPGAGTHAARLRFAETVPFTAAHALDAASWPGVDWAVAHPAAIAWQAAKDGEPVTVLSLRPDLYEGTGIQPLDPS</sequence>
<name>A0ABS6Z0M4_9ACTN</name>
<dbReference type="CDD" id="cd18695">
    <property type="entry name" value="PIN_VapC-like"/>
    <property type="match status" value="1"/>
</dbReference>
<dbReference type="Proteomes" id="UP000812013">
    <property type="component" value="Unassembled WGS sequence"/>
</dbReference>
<proteinExistence type="predicted"/>
<gene>
    <name evidence="1" type="ORF">GPJ59_05235</name>
</gene>
<reference evidence="1 2" key="1">
    <citation type="submission" date="2019-12" db="EMBL/GenBank/DDBJ databases">
        <title>Genome sequence of Streptomyces bambusae.</title>
        <authorList>
            <person name="Bansal K."/>
            <person name="Choksket S."/>
            <person name="Korpole S."/>
            <person name="Patil P.B."/>
        </authorList>
    </citation>
    <scope>NUCLEOTIDE SEQUENCE [LARGE SCALE GENOMIC DNA]</scope>
    <source>
        <strain evidence="1 2">SK60</strain>
    </source>
</reference>
<organism evidence="1 2">
    <name type="scientific">Streptomyces bambusae</name>
    <dbReference type="NCBI Taxonomy" id="1550616"/>
    <lineage>
        <taxon>Bacteria</taxon>
        <taxon>Bacillati</taxon>
        <taxon>Actinomycetota</taxon>
        <taxon>Actinomycetes</taxon>
        <taxon>Kitasatosporales</taxon>
        <taxon>Streptomycetaceae</taxon>
        <taxon>Streptomyces</taxon>
    </lineage>
</organism>
<dbReference type="EMBL" id="WTFF01000018">
    <property type="protein sequence ID" value="MBW5481300.1"/>
    <property type="molecule type" value="Genomic_DNA"/>
</dbReference>
<keyword evidence="2" id="KW-1185">Reference proteome</keyword>
<dbReference type="RefSeq" id="WP_219665189.1">
    <property type="nucleotide sequence ID" value="NZ_WTFF01000018.1"/>
</dbReference>
<protein>
    <submittedName>
        <fullName evidence="1">Uncharacterized protein</fullName>
    </submittedName>
</protein>
<evidence type="ECO:0000313" key="1">
    <source>
        <dbReference type="EMBL" id="MBW5481300.1"/>
    </source>
</evidence>
<comment type="caution">
    <text evidence="1">The sequence shown here is derived from an EMBL/GenBank/DDBJ whole genome shotgun (WGS) entry which is preliminary data.</text>
</comment>
<evidence type="ECO:0000313" key="2">
    <source>
        <dbReference type="Proteomes" id="UP000812013"/>
    </source>
</evidence>
<accession>A0ABS6Z0M4</accession>